<dbReference type="Pfam" id="PF19077">
    <property type="entry name" value="Big_13"/>
    <property type="match status" value="1"/>
</dbReference>
<evidence type="ECO:0000256" key="1">
    <source>
        <dbReference type="SAM" id="SignalP"/>
    </source>
</evidence>
<gene>
    <name evidence="3" type="ORF">G4177_33710</name>
</gene>
<keyword evidence="4" id="KW-1185">Reference proteome</keyword>
<keyword evidence="1" id="KW-0732">Signal</keyword>
<evidence type="ECO:0000313" key="3">
    <source>
        <dbReference type="EMBL" id="MBE4753118.1"/>
    </source>
</evidence>
<protein>
    <recommendedName>
        <fullName evidence="2">Bacterial Ig-like domain-containing protein</fullName>
    </recommendedName>
</protein>
<dbReference type="PROSITE" id="PS51257">
    <property type="entry name" value="PROKAR_LIPOPROTEIN"/>
    <property type="match status" value="1"/>
</dbReference>
<comment type="caution">
    <text evidence="3">The sequence shown here is derived from an EMBL/GenBank/DDBJ whole genome shotgun (WGS) entry which is preliminary data.</text>
</comment>
<dbReference type="InterPro" id="IPR044016">
    <property type="entry name" value="Big_13"/>
</dbReference>
<organism evidence="3 4">
    <name type="scientific">Corallococcus soli</name>
    <dbReference type="NCBI Taxonomy" id="2710757"/>
    <lineage>
        <taxon>Bacteria</taxon>
        <taxon>Pseudomonadati</taxon>
        <taxon>Myxococcota</taxon>
        <taxon>Myxococcia</taxon>
        <taxon>Myxococcales</taxon>
        <taxon>Cystobacterineae</taxon>
        <taxon>Myxococcaceae</taxon>
        <taxon>Corallococcus</taxon>
    </lineage>
</organism>
<proteinExistence type="predicted"/>
<evidence type="ECO:0000313" key="4">
    <source>
        <dbReference type="Proteomes" id="UP001516472"/>
    </source>
</evidence>
<dbReference type="RefSeq" id="WP_193430275.1">
    <property type="nucleotide sequence ID" value="NZ_CBCSIP010000026.1"/>
</dbReference>
<sequence>MKKTFVVAVVMGAALVTGCGGAAEPSPERQGAVATTRQALLSSELEVSLSCVQEYVDAGTCDWPHWSELWQTCQTYEHPELEDGLFLDEVKAGRCTSTHWSTLRAQLIASHAPRVRVRVRVGCEGDSAVMQEAELDGCYTLGGTDASFVEVPFGKTVTLHAAAGCAGESTVVQYDTSLCGTSFPSGASANENVRSFRVQSADETSSPASYVCAANEPTCVRNFNNKLGAINTTHTAKVIRVVLEGRETPSIATSRSRIQAMYDFFAVASHNQVQLQFLGPDETVRVTSSDCETAKGYAVKNSKPNAFLNVYLMPLGMCASSRASAHRIYLNDGLMRTYYHETGHVLGLAHGNRLDASGDVDAYGDASTNMGRFPSDNYNLPQLHWLGWTKKADLVKVNPAIEAGGSIEVTLRPVDNNADSASPLPLGAVWESPDSDMRLFVAVPKSRVNSVNQIGGGGVFVYRAPKCEGCTGMAMGTLQVGRFGPKAVVSNIASDLLITPVRYESHQVMVNGTSTEVFTAITLRIKRSPPTVLTPAAGSVTSDTTPTYSGRTEAGFSVAIIVDGVKVGTTKATAGGTWSFTPTKALTLGVHTVKAWATDAAGNNSPHFTPQSFTVATSG</sequence>
<feature type="chain" id="PRO_5046697984" description="Bacterial Ig-like domain-containing protein" evidence="1">
    <location>
        <begin position="23"/>
        <end position="619"/>
    </location>
</feature>
<dbReference type="Proteomes" id="UP001516472">
    <property type="component" value="Unassembled WGS sequence"/>
</dbReference>
<dbReference type="SUPFAM" id="SSF55486">
    <property type="entry name" value="Metalloproteases ('zincins'), catalytic domain"/>
    <property type="match status" value="1"/>
</dbReference>
<dbReference type="EMBL" id="JAAIYO010000016">
    <property type="protein sequence ID" value="MBE4753118.1"/>
    <property type="molecule type" value="Genomic_DNA"/>
</dbReference>
<dbReference type="InterPro" id="IPR013783">
    <property type="entry name" value="Ig-like_fold"/>
</dbReference>
<reference evidence="3 4" key="1">
    <citation type="submission" date="2020-02" db="EMBL/GenBank/DDBJ databases">
        <authorList>
            <person name="Babadi Z.K."/>
            <person name="Risdian C."/>
            <person name="Ebrahimipour G.H."/>
            <person name="Wink J."/>
        </authorList>
    </citation>
    <scope>NUCLEOTIDE SEQUENCE [LARGE SCALE GENOMIC DNA]</scope>
    <source>
        <strain evidence="3 4">ZKHCc1 1396</strain>
    </source>
</reference>
<accession>A0ABR9PYW3</accession>
<dbReference type="Gene3D" id="2.60.40.10">
    <property type="entry name" value="Immunoglobulins"/>
    <property type="match status" value="1"/>
</dbReference>
<evidence type="ECO:0000259" key="2">
    <source>
        <dbReference type="Pfam" id="PF19077"/>
    </source>
</evidence>
<feature type="signal peptide" evidence="1">
    <location>
        <begin position="1"/>
        <end position="22"/>
    </location>
</feature>
<feature type="domain" description="Bacterial Ig-like" evidence="2">
    <location>
        <begin position="539"/>
        <end position="615"/>
    </location>
</feature>
<name>A0ABR9PYW3_9BACT</name>